<dbReference type="AlphaFoldDB" id="A0A2W5TFY6"/>
<evidence type="ECO:0000313" key="1">
    <source>
        <dbReference type="EMBL" id="PZQ94557.1"/>
    </source>
</evidence>
<dbReference type="EMBL" id="QFQS01000018">
    <property type="protein sequence ID" value="PZQ94557.1"/>
    <property type="molecule type" value="Genomic_DNA"/>
</dbReference>
<gene>
    <name evidence="1" type="ORF">DI533_21965</name>
</gene>
<proteinExistence type="predicted"/>
<evidence type="ECO:0008006" key="3">
    <source>
        <dbReference type="Google" id="ProtNLM"/>
    </source>
</evidence>
<dbReference type="InterPro" id="IPR021466">
    <property type="entry name" value="Put_rhamnosyl_transferase"/>
</dbReference>
<protein>
    <recommendedName>
        <fullName evidence="3">Rhamnosyl transferase</fullName>
    </recommendedName>
</protein>
<accession>A0A2W5TFY6</accession>
<organism evidence="1 2">
    <name type="scientific">Cereibacter sphaeroides</name>
    <name type="common">Rhodobacter sphaeroides</name>
    <dbReference type="NCBI Taxonomy" id="1063"/>
    <lineage>
        <taxon>Bacteria</taxon>
        <taxon>Pseudomonadati</taxon>
        <taxon>Pseudomonadota</taxon>
        <taxon>Alphaproteobacteria</taxon>
        <taxon>Rhodobacterales</taxon>
        <taxon>Paracoccaceae</taxon>
        <taxon>Cereibacter</taxon>
    </lineage>
</organism>
<reference evidence="1 2" key="1">
    <citation type="submission" date="2017-08" db="EMBL/GenBank/DDBJ databases">
        <title>Infants hospitalized years apart are colonized by the same room-sourced microbial strains.</title>
        <authorList>
            <person name="Brooks B."/>
            <person name="Olm M.R."/>
            <person name="Firek B.A."/>
            <person name="Baker R."/>
            <person name="Thomas B.C."/>
            <person name="Morowitz M.J."/>
            <person name="Banfield J.F."/>
        </authorList>
    </citation>
    <scope>NUCLEOTIDE SEQUENCE [LARGE SCALE GENOMIC DNA]</scope>
    <source>
        <strain evidence="1">S2_003_000_R2_11</strain>
    </source>
</reference>
<dbReference type="Pfam" id="PF11316">
    <property type="entry name" value="Rhamno_transf"/>
    <property type="match status" value="1"/>
</dbReference>
<evidence type="ECO:0000313" key="2">
    <source>
        <dbReference type="Proteomes" id="UP000248975"/>
    </source>
</evidence>
<comment type="caution">
    <text evidence="1">The sequence shown here is derived from an EMBL/GenBank/DDBJ whole genome shotgun (WGS) entry which is preliminary data.</text>
</comment>
<name>A0A2W5TFY6_CERSP</name>
<dbReference type="Proteomes" id="UP000248975">
    <property type="component" value="Unassembled WGS sequence"/>
</dbReference>
<sequence>MAARKPPPGSPGAVSYSRTRRQGEVLIPREKPDLPNIQVIGLCRFCYLGEGGFQSYAEETIEHRRSVLYEPQRLELRLIWFAHVLLPALRAQKDQDFTLVILTGQDLPQPFRDRLEELSATLPQARLAFRPPGPHRQVCAEVIRGVTLPDADVVAQFRLDDDDAVATDYVATIRRDFHALSGIFAESSRLAVDYNLGVLLHDDGQALAGHIQRSAFWSCALTLYLAPGDPMQLLDFPHHRIWQQMPTLTRSGRPMFVRGSHGFNDSRIRLPSADGWTARARVEQLLQTRFNIDLAAFEAELARYRDRFGLNARGASS</sequence>